<accession>A0A9W8NPW3</accession>
<name>A0A9W8NPW3_9AGAR</name>
<comment type="caution">
    <text evidence="2">The sequence shown here is derived from an EMBL/GenBank/DDBJ whole genome shotgun (WGS) entry which is preliminary data.</text>
</comment>
<sequence>MIESDDEDENMTWETRNRPIKAMPARARANTSFSKNHRHRVGRVKRKQRKLITMVTCSNIYLRLFMTKLTRLKQSLIDRSASFSVVHSEVITIEDEDEDDKENVPTPSRHVRPRRGGSLINVAPDDYLELLDSD</sequence>
<gene>
    <name evidence="2" type="ORF">DFH05DRAFT_1464680</name>
</gene>
<dbReference type="Proteomes" id="UP001142393">
    <property type="component" value="Unassembled WGS sequence"/>
</dbReference>
<reference evidence="2 3" key="1">
    <citation type="journal article" date="2023" name="Proc. Natl. Acad. Sci. U.S.A.">
        <title>A global phylogenomic analysis of the shiitake genus Lentinula.</title>
        <authorList>
            <person name="Sierra-Patev S."/>
            <person name="Min B."/>
            <person name="Naranjo-Ortiz M."/>
            <person name="Looney B."/>
            <person name="Konkel Z."/>
            <person name="Slot J.C."/>
            <person name="Sakamoto Y."/>
            <person name="Steenwyk J.L."/>
            <person name="Rokas A."/>
            <person name="Carro J."/>
            <person name="Camarero S."/>
            <person name="Ferreira P."/>
            <person name="Molpeceres G."/>
            <person name="Ruiz-Duenas F.J."/>
            <person name="Serrano A."/>
            <person name="Henrissat B."/>
            <person name="Drula E."/>
            <person name="Hughes K.W."/>
            <person name="Mata J.L."/>
            <person name="Ishikawa N.K."/>
            <person name="Vargas-Isla R."/>
            <person name="Ushijima S."/>
            <person name="Smith C.A."/>
            <person name="Donoghue J."/>
            <person name="Ahrendt S."/>
            <person name="Andreopoulos W."/>
            <person name="He G."/>
            <person name="LaButti K."/>
            <person name="Lipzen A."/>
            <person name="Ng V."/>
            <person name="Riley R."/>
            <person name="Sandor L."/>
            <person name="Barry K."/>
            <person name="Martinez A.T."/>
            <person name="Xiao Y."/>
            <person name="Gibbons J.G."/>
            <person name="Terashima K."/>
            <person name="Grigoriev I.V."/>
            <person name="Hibbett D."/>
        </authorList>
    </citation>
    <scope>NUCLEOTIDE SEQUENCE [LARGE SCALE GENOMIC DNA]</scope>
    <source>
        <strain evidence="2 3">TFB7810</strain>
    </source>
</reference>
<organism evidence="2 3">
    <name type="scientific">Lentinula detonsa</name>
    <dbReference type="NCBI Taxonomy" id="2804962"/>
    <lineage>
        <taxon>Eukaryota</taxon>
        <taxon>Fungi</taxon>
        <taxon>Dikarya</taxon>
        <taxon>Basidiomycota</taxon>
        <taxon>Agaricomycotina</taxon>
        <taxon>Agaricomycetes</taxon>
        <taxon>Agaricomycetidae</taxon>
        <taxon>Agaricales</taxon>
        <taxon>Marasmiineae</taxon>
        <taxon>Omphalotaceae</taxon>
        <taxon>Lentinula</taxon>
    </lineage>
</organism>
<dbReference type="AlphaFoldDB" id="A0A9W8NPW3"/>
<dbReference type="EMBL" id="JANVFU010000047">
    <property type="protein sequence ID" value="KAJ3738343.1"/>
    <property type="molecule type" value="Genomic_DNA"/>
</dbReference>
<proteinExistence type="predicted"/>
<feature type="compositionally biased region" description="Basic residues" evidence="1">
    <location>
        <begin position="35"/>
        <end position="45"/>
    </location>
</feature>
<keyword evidence="3" id="KW-1185">Reference proteome</keyword>
<feature type="region of interest" description="Disordered" evidence="1">
    <location>
        <begin position="94"/>
        <end position="118"/>
    </location>
</feature>
<evidence type="ECO:0000313" key="3">
    <source>
        <dbReference type="Proteomes" id="UP001142393"/>
    </source>
</evidence>
<evidence type="ECO:0000313" key="2">
    <source>
        <dbReference type="EMBL" id="KAJ3738343.1"/>
    </source>
</evidence>
<protein>
    <submittedName>
        <fullName evidence="2">Uncharacterized protein</fullName>
    </submittedName>
</protein>
<feature type="region of interest" description="Disordered" evidence="1">
    <location>
        <begin position="24"/>
        <end position="45"/>
    </location>
</feature>
<evidence type="ECO:0000256" key="1">
    <source>
        <dbReference type="SAM" id="MobiDB-lite"/>
    </source>
</evidence>